<name>A0A8H8CJL7_PSICU</name>
<dbReference type="Gene3D" id="3.40.50.720">
    <property type="entry name" value="NAD(P)-binding Rossmann-like Domain"/>
    <property type="match status" value="1"/>
</dbReference>
<reference evidence="4" key="1">
    <citation type="submission" date="2021-02" db="EMBL/GenBank/DDBJ databases">
        <title>Psilocybe cubensis genome.</title>
        <authorList>
            <person name="Mckernan K.J."/>
            <person name="Crawford S."/>
            <person name="Trippe A."/>
            <person name="Kane L.T."/>
            <person name="Mclaughlin S."/>
        </authorList>
    </citation>
    <scope>NUCLEOTIDE SEQUENCE [LARGE SCALE GENOMIC DNA]</scope>
    <source>
        <strain evidence="4">MGC-MH-2018</strain>
    </source>
</reference>
<dbReference type="GO" id="GO:0016491">
    <property type="term" value="F:oxidoreductase activity"/>
    <property type="evidence" value="ECO:0007669"/>
    <property type="project" value="UniProtKB-KW"/>
</dbReference>
<dbReference type="InterPro" id="IPR002347">
    <property type="entry name" value="SDR_fam"/>
</dbReference>
<evidence type="ECO:0000256" key="2">
    <source>
        <dbReference type="ARBA" id="ARBA00022857"/>
    </source>
</evidence>
<organism evidence="4">
    <name type="scientific">Psilocybe cubensis</name>
    <name type="common">Psychedelic mushroom</name>
    <name type="synonym">Stropharia cubensis</name>
    <dbReference type="NCBI Taxonomy" id="181762"/>
    <lineage>
        <taxon>Eukaryota</taxon>
        <taxon>Fungi</taxon>
        <taxon>Dikarya</taxon>
        <taxon>Basidiomycota</taxon>
        <taxon>Agaricomycotina</taxon>
        <taxon>Agaricomycetes</taxon>
        <taxon>Agaricomycetidae</taxon>
        <taxon>Agaricales</taxon>
        <taxon>Agaricineae</taxon>
        <taxon>Strophariaceae</taxon>
        <taxon>Psilocybe</taxon>
    </lineage>
</organism>
<dbReference type="PANTHER" id="PTHR43544">
    <property type="entry name" value="SHORT-CHAIN DEHYDROGENASE/REDUCTASE"/>
    <property type="match status" value="1"/>
</dbReference>
<gene>
    <name evidence="4" type="ORF">JR316_006459</name>
</gene>
<dbReference type="GO" id="GO:0005737">
    <property type="term" value="C:cytoplasm"/>
    <property type="evidence" value="ECO:0007669"/>
    <property type="project" value="TreeGrafter"/>
</dbReference>
<keyword evidence="2" id="KW-0521">NADP</keyword>
<evidence type="ECO:0000313" key="4">
    <source>
        <dbReference type="EMBL" id="KAG5167868.1"/>
    </source>
</evidence>
<comment type="similarity">
    <text evidence="1">Belongs to the short-chain dehydrogenases/reductases (SDR) family.</text>
</comment>
<sequence>MTSSTIYLITGANRPRGIGFGLVVRILTAHQNSFVYAGARSPENAIELQGLKTKYPGRIEVVKCISGDTEGNATLAKAIEERHGRIDTVIANAAIWSTFARIDDVTSADLQEHFHVNVMGPIVLFQAMLPLLKKSPNPKFVPMSSTGGSIGGENLVASQVGGVCYGATKATLNWVARKIHFENDWIVAFPMSPGGVSTDLLSDTSDNDPTGIFKTFLTGNEPTAEEAAKLIMQVIDDSTRETSGGKFMHLDGSTIPW</sequence>
<dbReference type="InterPro" id="IPR051468">
    <property type="entry name" value="Fungal_SecMetab_SDRs"/>
</dbReference>
<dbReference type="PANTHER" id="PTHR43544:SF7">
    <property type="entry name" value="NADB-LER2"/>
    <property type="match status" value="1"/>
</dbReference>
<dbReference type="SUPFAM" id="SSF51735">
    <property type="entry name" value="NAD(P)-binding Rossmann-fold domains"/>
    <property type="match status" value="1"/>
</dbReference>
<dbReference type="InterPro" id="IPR036291">
    <property type="entry name" value="NAD(P)-bd_dom_sf"/>
</dbReference>
<accession>A0A8H8CJL7</accession>
<keyword evidence="3" id="KW-0560">Oxidoreductase</keyword>
<proteinExistence type="inferred from homology"/>
<evidence type="ECO:0000256" key="3">
    <source>
        <dbReference type="ARBA" id="ARBA00023002"/>
    </source>
</evidence>
<protein>
    <submittedName>
        <fullName evidence="4">Uncharacterized protein</fullName>
    </submittedName>
</protein>
<evidence type="ECO:0000256" key="1">
    <source>
        <dbReference type="ARBA" id="ARBA00006484"/>
    </source>
</evidence>
<dbReference type="AlphaFoldDB" id="A0A8H8CJL7"/>
<dbReference type="PRINTS" id="PR00081">
    <property type="entry name" value="GDHRDH"/>
</dbReference>
<dbReference type="EMBL" id="JAFIQS010000006">
    <property type="protein sequence ID" value="KAG5167868.1"/>
    <property type="molecule type" value="Genomic_DNA"/>
</dbReference>
<dbReference type="Pfam" id="PF00106">
    <property type="entry name" value="adh_short"/>
    <property type="match status" value="1"/>
</dbReference>
<comment type="caution">
    <text evidence="4">The sequence shown here is derived from an EMBL/GenBank/DDBJ whole genome shotgun (WGS) entry which is preliminary data.</text>
</comment>
<dbReference type="CDD" id="cd05325">
    <property type="entry name" value="carb_red_sniffer_like_SDR_c"/>
    <property type="match status" value="1"/>
</dbReference>